<evidence type="ECO:0000256" key="4">
    <source>
        <dbReference type="ARBA" id="ARBA00023002"/>
    </source>
</evidence>
<dbReference type="SUPFAM" id="SSF51395">
    <property type="entry name" value="FMN-linked oxidoreductases"/>
    <property type="match status" value="1"/>
</dbReference>
<evidence type="ECO:0000313" key="8">
    <source>
        <dbReference type="EnsemblPlants" id="ORUFI04G27500.2"/>
    </source>
</evidence>
<reference evidence="8" key="2">
    <citation type="submission" date="2015-06" db="UniProtKB">
        <authorList>
            <consortium name="EnsemblPlants"/>
        </authorList>
    </citation>
    <scope>IDENTIFICATION</scope>
</reference>
<dbReference type="Proteomes" id="UP000008022">
    <property type="component" value="Unassembled WGS sequence"/>
</dbReference>
<evidence type="ECO:0000256" key="6">
    <source>
        <dbReference type="ARBA" id="ARBA00024042"/>
    </source>
</evidence>
<name>A0A0E0PEA3_ORYRU</name>
<dbReference type="CDD" id="cd02809">
    <property type="entry name" value="alpha_hydroxyacid_oxid_FMN"/>
    <property type="match status" value="1"/>
</dbReference>
<dbReference type="AlphaFoldDB" id="A0A0E0PEA3"/>
<dbReference type="PANTHER" id="PTHR10578">
    <property type="entry name" value="S -2-HYDROXY-ACID OXIDASE-RELATED"/>
    <property type="match status" value="1"/>
</dbReference>
<reference evidence="9" key="1">
    <citation type="submission" date="2013-06" db="EMBL/GenBank/DDBJ databases">
        <authorList>
            <person name="Zhao Q."/>
        </authorList>
    </citation>
    <scope>NUCLEOTIDE SEQUENCE</scope>
    <source>
        <strain evidence="9">cv. W1943</strain>
    </source>
</reference>
<sequence length="294" mass="32589">MKLVGLRLPGPNCREMALVTNVCEYEELAKHKLPKMVYDFYAAGAEDQWTLRENSEAFSRILNLVQQLIQRAEKAGYKAIVLTVDAPWLGRREADVKNRFTLPQNVMLKIFEGLDQGKIDETNGSGLAAYVASQIDRSFSWKDINWLQTVTSLPVLVKGIITAQDTRIAIEYGAAGIIMSNHGGRQLDYLPATISCLEELCHMEANGRVPVFIDSGFRRGTDVFKALALGASGIGRPVLFSLAIDGEAGVRNALRMLRDELEITMALSGCTSVKEITRGHVVTESDRIRRCSRL</sequence>
<keyword evidence="4" id="KW-0560">Oxidoreductase</keyword>
<comment type="subcellular location">
    <subcellularLocation>
        <location evidence="2">Peroxisome</location>
    </subcellularLocation>
</comment>
<dbReference type="InterPro" id="IPR037396">
    <property type="entry name" value="FMN_HAD"/>
</dbReference>
<comment type="similarity">
    <text evidence="6">Belongs to the FMN-dependent alpha-hydroxy acid dehydrogenase family.</text>
</comment>
<comment type="cofactor">
    <cofactor evidence="1">
        <name>FMN</name>
        <dbReference type="ChEBI" id="CHEBI:58210"/>
    </cofactor>
</comment>
<dbReference type="Gene3D" id="3.20.20.70">
    <property type="entry name" value="Aldolase class I"/>
    <property type="match status" value="2"/>
</dbReference>
<evidence type="ECO:0000259" key="7">
    <source>
        <dbReference type="PROSITE" id="PS51349"/>
    </source>
</evidence>
<dbReference type="GO" id="GO:0005777">
    <property type="term" value="C:peroxisome"/>
    <property type="evidence" value="ECO:0007669"/>
    <property type="project" value="UniProtKB-SubCell"/>
</dbReference>
<evidence type="ECO:0000256" key="1">
    <source>
        <dbReference type="ARBA" id="ARBA00001917"/>
    </source>
</evidence>
<proteinExistence type="inferred from homology"/>
<dbReference type="PANTHER" id="PTHR10578:SF72">
    <property type="entry name" value="GLYCOLATE OXIDASE 2"/>
    <property type="match status" value="1"/>
</dbReference>
<dbReference type="PROSITE" id="PS00557">
    <property type="entry name" value="FMN_HYDROXY_ACID_DH_1"/>
    <property type="match status" value="1"/>
</dbReference>
<evidence type="ECO:0000256" key="5">
    <source>
        <dbReference type="ARBA" id="ARBA00023140"/>
    </source>
</evidence>
<evidence type="ECO:0000313" key="9">
    <source>
        <dbReference type="Proteomes" id="UP000008022"/>
    </source>
</evidence>
<dbReference type="InterPro" id="IPR000262">
    <property type="entry name" value="FMN-dep_DH"/>
</dbReference>
<dbReference type="GO" id="GO:0010181">
    <property type="term" value="F:FMN binding"/>
    <property type="evidence" value="ECO:0007669"/>
    <property type="project" value="InterPro"/>
</dbReference>
<dbReference type="PROSITE" id="PS51349">
    <property type="entry name" value="FMN_HYDROXY_ACID_DH_2"/>
    <property type="match status" value="1"/>
</dbReference>
<dbReference type="Gramene" id="ORUFI04G27500.2">
    <property type="protein sequence ID" value="ORUFI04G27500.2"/>
    <property type="gene ID" value="ORUFI04G27500"/>
</dbReference>
<dbReference type="InterPro" id="IPR008259">
    <property type="entry name" value="FMN_hydac_DH_AS"/>
</dbReference>
<dbReference type="EnsemblPlants" id="ORUFI04G27500.2">
    <property type="protein sequence ID" value="ORUFI04G27500.2"/>
    <property type="gene ID" value="ORUFI04G27500"/>
</dbReference>
<accession>A0A0E0PEA3</accession>
<organism evidence="8 9">
    <name type="scientific">Oryza rufipogon</name>
    <name type="common">Brownbeard rice</name>
    <name type="synonym">Asian wild rice</name>
    <dbReference type="NCBI Taxonomy" id="4529"/>
    <lineage>
        <taxon>Eukaryota</taxon>
        <taxon>Viridiplantae</taxon>
        <taxon>Streptophyta</taxon>
        <taxon>Embryophyta</taxon>
        <taxon>Tracheophyta</taxon>
        <taxon>Spermatophyta</taxon>
        <taxon>Magnoliopsida</taxon>
        <taxon>Liliopsida</taxon>
        <taxon>Poales</taxon>
        <taxon>Poaceae</taxon>
        <taxon>BOP clade</taxon>
        <taxon>Oryzoideae</taxon>
        <taxon>Oryzeae</taxon>
        <taxon>Oryzinae</taxon>
        <taxon>Oryza</taxon>
    </lineage>
</organism>
<dbReference type="GO" id="GO:0003973">
    <property type="term" value="F:(S)-2-hydroxy-acid oxidase activity"/>
    <property type="evidence" value="ECO:0007669"/>
    <property type="project" value="UniProtKB-EC"/>
</dbReference>
<dbReference type="Pfam" id="PF01070">
    <property type="entry name" value="FMN_dh"/>
    <property type="match status" value="1"/>
</dbReference>
<keyword evidence="5" id="KW-0576">Peroxisome</keyword>
<evidence type="ECO:0000256" key="3">
    <source>
        <dbReference type="ARBA" id="ARBA00013087"/>
    </source>
</evidence>
<keyword evidence="9" id="KW-1185">Reference proteome</keyword>
<dbReference type="InterPro" id="IPR013785">
    <property type="entry name" value="Aldolase_TIM"/>
</dbReference>
<dbReference type="EC" id="1.1.3.15" evidence="3"/>
<evidence type="ECO:0000256" key="2">
    <source>
        <dbReference type="ARBA" id="ARBA00004275"/>
    </source>
</evidence>
<protein>
    <recommendedName>
        <fullName evidence="3">(S)-2-hydroxy-acid oxidase</fullName>
        <ecNumber evidence="3">1.1.3.15</ecNumber>
    </recommendedName>
</protein>
<dbReference type="InterPro" id="IPR012133">
    <property type="entry name" value="Alpha-hydoxy_acid_DH_FMN"/>
</dbReference>
<feature type="domain" description="FMN hydroxy acid dehydrogenase" evidence="7">
    <location>
        <begin position="64"/>
        <end position="286"/>
    </location>
</feature>
<dbReference type="HOGENOM" id="CLU_020639_6_1_1"/>